<evidence type="ECO:0000256" key="2">
    <source>
        <dbReference type="ARBA" id="ARBA00022692"/>
    </source>
</evidence>
<gene>
    <name evidence="6" type="ORF">IDM40_15040</name>
</gene>
<keyword evidence="2 5" id="KW-0812">Transmembrane</keyword>
<dbReference type="GO" id="GO:0016757">
    <property type="term" value="F:glycosyltransferase activity"/>
    <property type="evidence" value="ECO:0007669"/>
    <property type="project" value="UniProtKB-KW"/>
</dbReference>
<evidence type="ECO:0000313" key="6">
    <source>
        <dbReference type="EMBL" id="MBE3000014.1"/>
    </source>
</evidence>
<keyword evidence="3 5" id="KW-1133">Transmembrane helix</keyword>
<dbReference type="InterPro" id="IPR044878">
    <property type="entry name" value="UbiA_sf"/>
</dbReference>
<feature type="transmembrane region" description="Helical" evidence="5">
    <location>
        <begin position="48"/>
        <end position="69"/>
    </location>
</feature>
<sequence length="291" mass="30634">MPGRAPSRAAGGAVAPALLRACRPRQWPKNLLVLAAPAAAGALDEPSAWLVCGAVVALFCLAASGTYLLNDVRDVDRDRAHARKRRRPVASGALPLRTAFGAGLVLIAAAPSLSLLLGDPALTAVVTGYVVLTAAYTFRLKDVVLVDLAAVAGCHVLRAAAGAVAVGVPMTGWFVLVVAMGALLLVSGKREAERRGRTPARRTLGVYSARFLTRLRVSVSAVLVITFCLWALSQGPWHAASVVPLFACTLRYNMLVDRGAGEEPEEIALRDRPLQLCLVVLFALVGMGIYP</sequence>
<evidence type="ECO:0000256" key="3">
    <source>
        <dbReference type="ARBA" id="ARBA00022989"/>
    </source>
</evidence>
<dbReference type="CDD" id="cd13963">
    <property type="entry name" value="PT_UbiA_2"/>
    <property type="match status" value="1"/>
</dbReference>
<name>A0ABR9P839_9ACTN</name>
<proteinExistence type="predicted"/>
<dbReference type="Proteomes" id="UP000806528">
    <property type="component" value="Unassembled WGS sequence"/>
</dbReference>
<organism evidence="6 7">
    <name type="scientific">Nocardiopsis coralli</name>
    <dbReference type="NCBI Taxonomy" id="2772213"/>
    <lineage>
        <taxon>Bacteria</taxon>
        <taxon>Bacillati</taxon>
        <taxon>Actinomycetota</taxon>
        <taxon>Actinomycetes</taxon>
        <taxon>Streptosporangiales</taxon>
        <taxon>Nocardiopsidaceae</taxon>
        <taxon>Nocardiopsis</taxon>
    </lineage>
</organism>
<dbReference type="Pfam" id="PF01040">
    <property type="entry name" value="UbiA"/>
    <property type="match status" value="1"/>
</dbReference>
<keyword evidence="4 5" id="KW-0472">Membrane</keyword>
<keyword evidence="7" id="KW-1185">Reference proteome</keyword>
<dbReference type="EC" id="2.4.2.45" evidence="6"/>
<comment type="caution">
    <text evidence="6">The sequence shown here is derived from an EMBL/GenBank/DDBJ whole genome shotgun (WGS) entry which is preliminary data.</text>
</comment>
<evidence type="ECO:0000256" key="5">
    <source>
        <dbReference type="SAM" id="Phobius"/>
    </source>
</evidence>
<feature type="transmembrane region" description="Helical" evidence="5">
    <location>
        <begin position="145"/>
        <end position="166"/>
    </location>
</feature>
<feature type="transmembrane region" description="Helical" evidence="5">
    <location>
        <begin position="172"/>
        <end position="190"/>
    </location>
</feature>
<comment type="subcellular location">
    <subcellularLocation>
        <location evidence="1">Membrane</location>
        <topology evidence="1">Multi-pass membrane protein</topology>
    </subcellularLocation>
</comment>
<dbReference type="InterPro" id="IPR000537">
    <property type="entry name" value="UbiA_prenyltransferase"/>
</dbReference>
<evidence type="ECO:0000256" key="4">
    <source>
        <dbReference type="ARBA" id="ARBA00023136"/>
    </source>
</evidence>
<evidence type="ECO:0000256" key="1">
    <source>
        <dbReference type="ARBA" id="ARBA00004141"/>
    </source>
</evidence>
<feature type="transmembrane region" description="Helical" evidence="5">
    <location>
        <begin position="89"/>
        <end position="109"/>
    </location>
</feature>
<feature type="transmembrane region" description="Helical" evidence="5">
    <location>
        <begin position="121"/>
        <end position="138"/>
    </location>
</feature>
<feature type="transmembrane region" description="Helical" evidence="5">
    <location>
        <begin position="211"/>
        <end position="232"/>
    </location>
</feature>
<evidence type="ECO:0000313" key="7">
    <source>
        <dbReference type="Proteomes" id="UP000806528"/>
    </source>
</evidence>
<reference evidence="6 7" key="1">
    <citation type="submission" date="2020-09" db="EMBL/GenBank/DDBJ databases">
        <title>Diversity and distribution of actinomycetes associated with coral in the coast of Hainan.</title>
        <authorList>
            <person name="Li F."/>
        </authorList>
    </citation>
    <scope>NUCLEOTIDE SEQUENCE [LARGE SCALE GENOMIC DNA]</scope>
    <source>
        <strain evidence="6 7">HNM0947</strain>
    </source>
</reference>
<dbReference type="EMBL" id="JADBGI010000012">
    <property type="protein sequence ID" value="MBE3000014.1"/>
    <property type="molecule type" value="Genomic_DNA"/>
</dbReference>
<dbReference type="NCBIfam" id="NF008978">
    <property type="entry name" value="PRK12324.1-4"/>
    <property type="match status" value="1"/>
</dbReference>
<protein>
    <submittedName>
        <fullName evidence="6">Decaprenyl-phosphate phosphoribosyltransferase</fullName>
        <ecNumber evidence="6">2.4.2.45</ecNumber>
    </submittedName>
</protein>
<accession>A0ABR9P839</accession>
<keyword evidence="6" id="KW-0328">Glycosyltransferase</keyword>
<dbReference type="Gene3D" id="1.10.357.140">
    <property type="entry name" value="UbiA prenyltransferase"/>
    <property type="match status" value="1"/>
</dbReference>
<keyword evidence="6" id="KW-0808">Transferase</keyword>
<dbReference type="RefSeq" id="WP_193122732.1">
    <property type="nucleotide sequence ID" value="NZ_JADBGI010000012.1"/>
</dbReference>